<dbReference type="Proteomes" id="UP000298390">
    <property type="component" value="Unassembled WGS sequence"/>
</dbReference>
<dbReference type="GO" id="GO:0006633">
    <property type="term" value="P:fatty acid biosynthetic process"/>
    <property type="evidence" value="ECO:0007669"/>
    <property type="project" value="TreeGrafter"/>
</dbReference>
<sequence>MSGSARVAFVSGAAQGIGLVIALRLADDGLDVAVNDIASKKGQLEEVVSQIKSKGRRAIAVPGDVSVEGEVRDIIDKVVADLGGLDVLVANAGLLLVAPVQDMDAEEWDRVMAVNIRGTMLQYKYATKQMIKQGRGGRILGASSVAGKRGWGGLSAYSASKFAVRGLTQCLSLELSKHNITVNCYAPGIVMTQMAQDLGAGLARVGMPAEIPVGEPESVASIVSYLAKPEASFVTGKRPRYFAQLFDRGASLRRAIYLAKRRSGLRLSNACDASESGEALYMNHTICIPLT</sequence>
<dbReference type="PANTHER" id="PTHR42760:SF121">
    <property type="entry name" value="3-OXOACYL-(ACYL-CARRIER-PROTEIN) REDUCTASE"/>
    <property type="match status" value="1"/>
</dbReference>
<evidence type="ECO:0000313" key="4">
    <source>
        <dbReference type="EMBL" id="TFY59107.1"/>
    </source>
</evidence>
<comment type="similarity">
    <text evidence="1 3">Belongs to the short-chain dehydrogenases/reductases (SDR) family.</text>
</comment>
<dbReference type="SUPFAM" id="SSF51735">
    <property type="entry name" value="NAD(P)-binding Rossmann-fold domains"/>
    <property type="match status" value="1"/>
</dbReference>
<organism evidence="4 5">
    <name type="scientific">Rhodofomes roseus</name>
    <dbReference type="NCBI Taxonomy" id="34475"/>
    <lineage>
        <taxon>Eukaryota</taxon>
        <taxon>Fungi</taxon>
        <taxon>Dikarya</taxon>
        <taxon>Basidiomycota</taxon>
        <taxon>Agaricomycotina</taxon>
        <taxon>Agaricomycetes</taxon>
        <taxon>Polyporales</taxon>
        <taxon>Rhodofomes</taxon>
    </lineage>
</organism>
<dbReference type="GO" id="GO:0048038">
    <property type="term" value="F:quinone binding"/>
    <property type="evidence" value="ECO:0007669"/>
    <property type="project" value="TreeGrafter"/>
</dbReference>
<evidence type="ECO:0000256" key="1">
    <source>
        <dbReference type="ARBA" id="ARBA00006484"/>
    </source>
</evidence>
<reference evidence="4 5" key="1">
    <citation type="submission" date="2019-01" db="EMBL/GenBank/DDBJ databases">
        <title>Genome sequencing of the rare red list fungi Fomitopsis rosea.</title>
        <authorList>
            <person name="Buettner E."/>
            <person name="Kellner H."/>
        </authorList>
    </citation>
    <scope>NUCLEOTIDE SEQUENCE [LARGE SCALE GENOMIC DNA]</scope>
    <source>
        <strain evidence="4 5">DSM 105464</strain>
    </source>
</reference>
<dbReference type="AlphaFoldDB" id="A0A4Y9YBZ4"/>
<dbReference type="STRING" id="34475.A0A4Y9YBZ4"/>
<keyword evidence="2" id="KW-0521">NADP</keyword>
<dbReference type="InterPro" id="IPR020904">
    <property type="entry name" value="Sc_DH/Rdtase_CS"/>
</dbReference>
<protein>
    <submittedName>
        <fullName evidence="4">Uncharacterized protein</fullName>
    </submittedName>
</protein>
<dbReference type="PRINTS" id="PR00081">
    <property type="entry name" value="GDHRDH"/>
</dbReference>
<proteinExistence type="inferred from homology"/>
<dbReference type="FunFam" id="3.40.50.720:FF:000084">
    <property type="entry name" value="Short-chain dehydrogenase reductase"/>
    <property type="match status" value="1"/>
</dbReference>
<dbReference type="PRINTS" id="PR00080">
    <property type="entry name" value="SDRFAMILY"/>
</dbReference>
<evidence type="ECO:0000313" key="5">
    <source>
        <dbReference type="Proteomes" id="UP000298390"/>
    </source>
</evidence>
<dbReference type="EMBL" id="SEKV01000320">
    <property type="protein sequence ID" value="TFY59107.1"/>
    <property type="molecule type" value="Genomic_DNA"/>
</dbReference>
<dbReference type="PROSITE" id="PS00061">
    <property type="entry name" value="ADH_SHORT"/>
    <property type="match status" value="1"/>
</dbReference>
<name>A0A4Y9YBZ4_9APHY</name>
<dbReference type="Gene3D" id="3.40.50.720">
    <property type="entry name" value="NAD(P)-binding Rossmann-like Domain"/>
    <property type="match status" value="1"/>
</dbReference>
<evidence type="ECO:0000256" key="3">
    <source>
        <dbReference type="RuleBase" id="RU000363"/>
    </source>
</evidence>
<gene>
    <name evidence="4" type="ORF">EVJ58_g5992</name>
</gene>
<dbReference type="InterPro" id="IPR036291">
    <property type="entry name" value="NAD(P)-bd_dom_sf"/>
</dbReference>
<accession>A0A4Y9YBZ4</accession>
<comment type="caution">
    <text evidence="4">The sequence shown here is derived from an EMBL/GenBank/DDBJ whole genome shotgun (WGS) entry which is preliminary data.</text>
</comment>
<dbReference type="Pfam" id="PF00106">
    <property type="entry name" value="adh_short"/>
    <property type="match status" value="1"/>
</dbReference>
<dbReference type="PANTHER" id="PTHR42760">
    <property type="entry name" value="SHORT-CHAIN DEHYDROGENASES/REDUCTASES FAMILY MEMBER"/>
    <property type="match status" value="1"/>
</dbReference>
<evidence type="ECO:0000256" key="2">
    <source>
        <dbReference type="ARBA" id="ARBA00022857"/>
    </source>
</evidence>
<dbReference type="GO" id="GO:0016616">
    <property type="term" value="F:oxidoreductase activity, acting on the CH-OH group of donors, NAD or NADP as acceptor"/>
    <property type="evidence" value="ECO:0007669"/>
    <property type="project" value="TreeGrafter"/>
</dbReference>
<dbReference type="InterPro" id="IPR002347">
    <property type="entry name" value="SDR_fam"/>
</dbReference>